<reference evidence="2" key="2">
    <citation type="submission" date="2025-09" db="UniProtKB">
        <authorList>
            <consortium name="Ensembl"/>
        </authorList>
    </citation>
    <scope>IDENTIFICATION</scope>
</reference>
<dbReference type="InterPro" id="IPR031259">
    <property type="entry name" value="ILBP"/>
</dbReference>
<keyword evidence="3" id="KW-1185">Reference proteome</keyword>
<evidence type="ECO:0000313" key="2">
    <source>
        <dbReference type="Ensembl" id="ENSSTUP00000090327.1"/>
    </source>
</evidence>
<dbReference type="Ensembl" id="ENSSTUT00000096072.1">
    <property type="protein sequence ID" value="ENSSTUP00000090327.1"/>
    <property type="gene ID" value="ENSSTUG00000039655.1"/>
</dbReference>
<evidence type="ECO:0000256" key="1">
    <source>
        <dbReference type="ARBA" id="ARBA00008390"/>
    </source>
</evidence>
<dbReference type="AlphaFoldDB" id="A0A674D2Z4"/>
<dbReference type="Pfam" id="PF14651">
    <property type="entry name" value="Lipocalin_7"/>
    <property type="match status" value="1"/>
</dbReference>
<dbReference type="Proteomes" id="UP000472277">
    <property type="component" value="Chromosome 36"/>
</dbReference>
<proteinExistence type="inferred from homology"/>
<evidence type="ECO:0000313" key="3">
    <source>
        <dbReference type="Proteomes" id="UP000472277"/>
    </source>
</evidence>
<reference evidence="2" key="1">
    <citation type="submission" date="2025-08" db="UniProtKB">
        <authorList>
            <consortium name="Ensembl"/>
        </authorList>
    </citation>
    <scope>IDENTIFICATION</scope>
</reference>
<name>A0A674D2Z4_SALTR</name>
<dbReference type="SUPFAM" id="SSF50814">
    <property type="entry name" value="Lipocalins"/>
    <property type="match status" value="1"/>
</dbReference>
<comment type="similarity">
    <text evidence="1">Belongs to the calycin superfamily. Fatty-acid binding protein (FABP) family.</text>
</comment>
<dbReference type="InParanoid" id="A0A674D2Z4"/>
<dbReference type="GO" id="GO:0008289">
    <property type="term" value="F:lipid binding"/>
    <property type="evidence" value="ECO:0007669"/>
    <property type="project" value="InterPro"/>
</dbReference>
<protein>
    <submittedName>
        <fullName evidence="2">Fatty acid-binding protein, liver-like</fullName>
    </submittedName>
</protein>
<accession>A0A674D2Z4</accession>
<organism evidence="2 3">
    <name type="scientific">Salmo trutta</name>
    <name type="common">Brown trout</name>
    <dbReference type="NCBI Taxonomy" id="8032"/>
    <lineage>
        <taxon>Eukaryota</taxon>
        <taxon>Metazoa</taxon>
        <taxon>Chordata</taxon>
        <taxon>Craniata</taxon>
        <taxon>Vertebrata</taxon>
        <taxon>Euteleostomi</taxon>
        <taxon>Actinopterygii</taxon>
        <taxon>Neopterygii</taxon>
        <taxon>Teleostei</taxon>
        <taxon>Protacanthopterygii</taxon>
        <taxon>Salmoniformes</taxon>
        <taxon>Salmonidae</taxon>
        <taxon>Salmoninae</taxon>
        <taxon>Salmo</taxon>
    </lineage>
</organism>
<gene>
    <name evidence="2" type="primary">LOC115175594</name>
</gene>
<dbReference type="InterPro" id="IPR000463">
    <property type="entry name" value="Fatty_acid-bd"/>
</dbReference>
<dbReference type="PANTHER" id="PTHR11955">
    <property type="entry name" value="FATTY ACID BINDING PROTEIN"/>
    <property type="match status" value="1"/>
</dbReference>
<dbReference type="Gene3D" id="2.40.128.20">
    <property type="match status" value="1"/>
</dbReference>
<sequence length="132" mass="14994">MAFNGKWKIHSQENHEEFLKAMAVPEMLIKMIKGVKPTTIIEQKGDDFTIRVETPLRTVTNSFTIGKEAEITAMDGRKFKCTARLEDGKLICDTEKFSHIREIQGENMVEVKGIPPLLYFNAVKYLIGCTLS</sequence>
<dbReference type="PRINTS" id="PR00178">
    <property type="entry name" value="FATTYACIDBP"/>
</dbReference>
<dbReference type="GeneTree" id="ENSGT00940000164147"/>
<dbReference type="InterPro" id="IPR012674">
    <property type="entry name" value="Calycin"/>
</dbReference>